<dbReference type="GO" id="GO:0004653">
    <property type="term" value="F:polypeptide N-acetylgalactosaminyltransferase activity"/>
    <property type="evidence" value="ECO:0007669"/>
    <property type="project" value="TreeGrafter"/>
</dbReference>
<accession>G3HQF4</accession>
<keyword evidence="4 7" id="KW-0430">Lectin</keyword>
<comment type="subcellular location">
    <subcellularLocation>
        <location evidence="1 7">Golgi apparatus membrane</location>
        <topology evidence="1 7">Single-pass type II membrane protein</topology>
    </subcellularLocation>
</comment>
<dbReference type="EMBL" id="JH000610">
    <property type="protein sequence ID" value="EGW09059.1"/>
    <property type="molecule type" value="Genomic_DNA"/>
</dbReference>
<dbReference type="Gene3D" id="3.90.550.10">
    <property type="entry name" value="Spore Coat Polysaccharide Biosynthesis Protein SpsA, Chain A"/>
    <property type="match status" value="3"/>
</dbReference>
<dbReference type="STRING" id="10029.G3HQF4"/>
<evidence type="ECO:0000256" key="5">
    <source>
        <dbReference type="ARBA" id="ARBA00023034"/>
    </source>
</evidence>
<comment type="cofactor">
    <cofactor evidence="7">
        <name>Mn(2+)</name>
        <dbReference type="ChEBI" id="CHEBI:29035"/>
    </cofactor>
</comment>
<dbReference type="PROSITE" id="PS50231">
    <property type="entry name" value="RICIN_B_LECTIN"/>
    <property type="match status" value="1"/>
</dbReference>
<dbReference type="FunCoup" id="G3HQF4">
    <property type="interactions" value="363"/>
</dbReference>
<keyword evidence="7 9" id="KW-0808">Transferase</keyword>
<dbReference type="InterPro" id="IPR029044">
    <property type="entry name" value="Nucleotide-diphossugar_trans"/>
</dbReference>
<dbReference type="InterPro" id="IPR001173">
    <property type="entry name" value="Glyco_trans_2-like"/>
</dbReference>
<dbReference type="InterPro" id="IPR035992">
    <property type="entry name" value="Ricin_B-like_lectins"/>
</dbReference>
<evidence type="ECO:0000256" key="3">
    <source>
        <dbReference type="ARBA" id="ARBA00012644"/>
    </source>
</evidence>
<comment type="pathway">
    <text evidence="2 7">Protein modification; protein glycosylation.</text>
</comment>
<reference evidence="10" key="1">
    <citation type="journal article" date="2011" name="Nat. Biotechnol.">
        <title>The genomic sequence of the Chinese hamster ovary (CHO)-K1 cell line.</title>
        <authorList>
            <person name="Xu X."/>
            <person name="Nagarajan H."/>
            <person name="Lewis N.E."/>
            <person name="Pan S."/>
            <person name="Cai Z."/>
            <person name="Liu X."/>
            <person name="Chen W."/>
            <person name="Xie M."/>
            <person name="Wang W."/>
            <person name="Hammond S."/>
            <person name="Andersen M.R."/>
            <person name="Neff N."/>
            <person name="Passarelli B."/>
            <person name="Koh W."/>
            <person name="Fan H.C."/>
            <person name="Wang J."/>
            <person name="Gui Y."/>
            <person name="Lee K.H."/>
            <person name="Betenbaugh M.J."/>
            <person name="Quake S.R."/>
            <person name="Famili I."/>
            <person name="Palsson B.O."/>
            <person name="Wang J."/>
        </authorList>
    </citation>
    <scope>NUCLEOTIDE SEQUENCE [LARGE SCALE GENOMIC DNA]</scope>
    <source>
        <strain evidence="10">CHO K1 cell line</strain>
    </source>
</reference>
<dbReference type="SMART" id="SM00458">
    <property type="entry name" value="RICIN"/>
    <property type="match status" value="1"/>
</dbReference>
<feature type="transmembrane region" description="Helical" evidence="7">
    <location>
        <begin position="20"/>
        <end position="37"/>
    </location>
</feature>
<dbReference type="Pfam" id="PF00652">
    <property type="entry name" value="Ricin_B_lectin"/>
    <property type="match status" value="1"/>
</dbReference>
<evidence type="ECO:0000256" key="2">
    <source>
        <dbReference type="ARBA" id="ARBA00004922"/>
    </source>
</evidence>
<evidence type="ECO:0000256" key="1">
    <source>
        <dbReference type="ARBA" id="ARBA00004323"/>
    </source>
</evidence>
<gene>
    <name evidence="9" type="ORF">I79_013054</name>
</gene>
<sequence length="454" mass="51962">MAHLKRLVKLHIKRHYHKKFWKLGAVIFFFLVVLILMQREVSVQYSKEESKMERNLKNKNKMLDFMLEAVNNIKDAMPKMQIGAPVKPSIEIPQRPCLQGYYTAAELKPVLDRPPQDSNAPGASGKPFKVTYLSPEEQKEKERGETKHCFNAFASDRISLHRDLGPDTRPPECIEQKFKRCPPLPTTSVVIVFYNEAWSTLLRTVHSVLYSSPAILLKEIILVDDASVDGECFYGWLEPLLARIAENYTAVVSPDIASIDLNTFEFNKPSPYGNNHNRGNFDWSLSFGWESLPDHEKQRRKDETYPINKSPHTFPKGTQVIARNQVRLAEVWMDEYKEIFYRRNTDAAKIVKQIKSVGQPLCLDVGENNQGGKPLILYTCHGLGGNQYFEYSAQREIRHNIQKELCLHATQGVVQLKACVYKGHRTVAPGEQIWDIQKALDITEFLYGLAVAVD</sequence>
<dbReference type="EC" id="2.4.1.-" evidence="7"/>
<dbReference type="Pfam" id="PF00535">
    <property type="entry name" value="Glycos_transf_2"/>
    <property type="match status" value="1"/>
</dbReference>
<comment type="similarity">
    <text evidence="7">Belongs to the glycosyltransferase 2 family. GalNAc-T subfamily.</text>
</comment>
<dbReference type="GO" id="GO:0006493">
    <property type="term" value="P:protein O-linked glycosylation"/>
    <property type="evidence" value="ECO:0007669"/>
    <property type="project" value="TreeGrafter"/>
</dbReference>
<keyword evidence="6 7" id="KW-1015">Disulfide bond</keyword>
<dbReference type="Proteomes" id="UP000001075">
    <property type="component" value="Unassembled WGS sequence"/>
</dbReference>
<dbReference type="AlphaFoldDB" id="G3HQF4"/>
<name>G3HQF4_CRIGR</name>
<dbReference type="PANTHER" id="PTHR11675">
    <property type="entry name" value="N-ACETYLGALACTOSAMINYLTRANSFERASE"/>
    <property type="match status" value="1"/>
</dbReference>
<keyword evidence="7" id="KW-0472">Membrane</keyword>
<dbReference type="Gene3D" id="2.80.10.50">
    <property type="match status" value="1"/>
</dbReference>
<proteinExistence type="inferred from homology"/>
<dbReference type="InParanoid" id="G3HQF4"/>
<dbReference type="SUPFAM" id="SSF53448">
    <property type="entry name" value="Nucleotide-diphospho-sugar transferases"/>
    <property type="match status" value="1"/>
</dbReference>
<evidence type="ECO:0000259" key="8">
    <source>
        <dbReference type="SMART" id="SM00458"/>
    </source>
</evidence>
<protein>
    <recommendedName>
        <fullName evidence="3 7">Polypeptide N-acetylgalactosaminyltransferase</fullName>
        <ecNumber evidence="7">2.4.1.-</ecNumber>
    </recommendedName>
    <alternativeName>
        <fullName evidence="7">Protein-UDP acetylgalactosaminyltransferase</fullName>
    </alternativeName>
</protein>
<organism evidence="9 10">
    <name type="scientific">Cricetulus griseus</name>
    <name type="common">Chinese hamster</name>
    <name type="synonym">Cricetulus barabensis griseus</name>
    <dbReference type="NCBI Taxonomy" id="10029"/>
    <lineage>
        <taxon>Eukaryota</taxon>
        <taxon>Metazoa</taxon>
        <taxon>Chordata</taxon>
        <taxon>Craniata</taxon>
        <taxon>Vertebrata</taxon>
        <taxon>Euteleostomi</taxon>
        <taxon>Mammalia</taxon>
        <taxon>Eutheria</taxon>
        <taxon>Euarchontoglires</taxon>
        <taxon>Glires</taxon>
        <taxon>Rodentia</taxon>
        <taxon>Myomorpha</taxon>
        <taxon>Muroidea</taxon>
        <taxon>Cricetidae</taxon>
        <taxon>Cricetinae</taxon>
        <taxon>Cricetulus</taxon>
    </lineage>
</organism>
<dbReference type="InterPro" id="IPR000772">
    <property type="entry name" value="Ricin_B_lectin"/>
</dbReference>
<evidence type="ECO:0000256" key="7">
    <source>
        <dbReference type="RuleBase" id="RU361242"/>
    </source>
</evidence>
<dbReference type="UniPathway" id="UPA00378"/>
<feature type="domain" description="Ricin B lectin" evidence="8">
    <location>
        <begin position="348"/>
        <end position="454"/>
    </location>
</feature>
<evidence type="ECO:0000313" key="9">
    <source>
        <dbReference type="EMBL" id="EGW09059.1"/>
    </source>
</evidence>
<dbReference type="GO" id="GO:0000139">
    <property type="term" value="C:Golgi membrane"/>
    <property type="evidence" value="ECO:0007669"/>
    <property type="project" value="UniProtKB-SubCell"/>
</dbReference>
<keyword evidence="5 7" id="KW-0333">Golgi apparatus</keyword>
<keyword evidence="7" id="KW-0464">Manganese</keyword>
<keyword evidence="7" id="KW-0328">Glycosyltransferase</keyword>
<evidence type="ECO:0000256" key="4">
    <source>
        <dbReference type="ARBA" id="ARBA00022734"/>
    </source>
</evidence>
<dbReference type="PANTHER" id="PTHR11675:SF33">
    <property type="entry name" value="POLYPEPTIDE N-ACETYLGALACTOSAMINYLTRANSFERASE 3"/>
    <property type="match status" value="1"/>
</dbReference>
<evidence type="ECO:0000256" key="6">
    <source>
        <dbReference type="ARBA" id="ARBA00023157"/>
    </source>
</evidence>
<evidence type="ECO:0000313" key="10">
    <source>
        <dbReference type="Proteomes" id="UP000001075"/>
    </source>
</evidence>
<dbReference type="SUPFAM" id="SSF50370">
    <property type="entry name" value="Ricin B-like lectins"/>
    <property type="match status" value="1"/>
</dbReference>
<dbReference type="GO" id="GO:0030246">
    <property type="term" value="F:carbohydrate binding"/>
    <property type="evidence" value="ECO:0007669"/>
    <property type="project" value="UniProtKB-KW"/>
</dbReference>
<keyword evidence="7" id="KW-0812">Transmembrane</keyword>
<keyword evidence="7" id="KW-1133">Transmembrane helix</keyword>